<dbReference type="PANTHER" id="PTHR34819:SF3">
    <property type="entry name" value="CELL SURFACE PROTEIN"/>
    <property type="match status" value="1"/>
</dbReference>
<comment type="caution">
    <text evidence="2">The sequence shown here is derived from an EMBL/GenBank/DDBJ whole genome shotgun (WGS) entry which is preliminary data.</text>
</comment>
<feature type="non-terminal residue" evidence="2">
    <location>
        <position position="1"/>
    </location>
</feature>
<accession>X0X3D0</accession>
<sequence>HTNGDALDGMWIQIGDMWFDLGFETNRVVVFLAQDHGPYLAEGLEFRVYGSNTVWGAVSSQAVLKEVYLDGWRLHNPTEDQNDNGWCGDDISAVLELPGDYRYIKLMPWSDLSPWHEPEVDAVAGVPLVPLWADLEVTKTDAPDPVIAGNQFTYTVTVTNNGPSDATGVAVADTLPPEVTFVSAIPTQGSYNSGTNVWTVVNLDVGETETLTLVVTVDPATTGTIINEVTVSGDQPDPDP</sequence>
<dbReference type="NCBIfam" id="TIGR01451">
    <property type="entry name" value="B_ant_repeat"/>
    <property type="match status" value="1"/>
</dbReference>
<dbReference type="EMBL" id="BARS01049858">
    <property type="protein sequence ID" value="GAG37510.1"/>
    <property type="molecule type" value="Genomic_DNA"/>
</dbReference>
<reference evidence="2" key="1">
    <citation type="journal article" date="2014" name="Front. Microbiol.">
        <title>High frequency of phylogenetically diverse reductive dehalogenase-homologous genes in deep subseafloor sedimentary metagenomes.</title>
        <authorList>
            <person name="Kawai M."/>
            <person name="Futagami T."/>
            <person name="Toyoda A."/>
            <person name="Takaki Y."/>
            <person name="Nishi S."/>
            <person name="Hori S."/>
            <person name="Arai W."/>
            <person name="Tsubouchi T."/>
            <person name="Morono Y."/>
            <person name="Uchiyama I."/>
            <person name="Ito T."/>
            <person name="Fujiyama A."/>
            <person name="Inagaki F."/>
            <person name="Takami H."/>
        </authorList>
    </citation>
    <scope>NUCLEOTIDE SEQUENCE</scope>
    <source>
        <strain evidence="2">Expedition CK06-06</strain>
    </source>
</reference>
<gene>
    <name evidence="2" type="ORF">S01H1_74517</name>
</gene>
<dbReference type="PANTHER" id="PTHR34819">
    <property type="entry name" value="LARGE CYSTEINE-RICH PERIPLASMIC PROTEIN OMCB"/>
    <property type="match status" value="1"/>
</dbReference>
<dbReference type="InterPro" id="IPR051172">
    <property type="entry name" value="Chlamydia_OmcB"/>
</dbReference>
<protein>
    <recommendedName>
        <fullName evidence="1">DUF11 domain-containing protein</fullName>
    </recommendedName>
</protein>
<feature type="non-terminal residue" evidence="2">
    <location>
        <position position="240"/>
    </location>
</feature>
<dbReference type="InterPro" id="IPR001434">
    <property type="entry name" value="OmcB-like_DUF11"/>
</dbReference>
<evidence type="ECO:0000259" key="1">
    <source>
        <dbReference type="Pfam" id="PF01345"/>
    </source>
</evidence>
<name>X0X3D0_9ZZZZ</name>
<dbReference type="InterPro" id="IPR047589">
    <property type="entry name" value="DUF11_rpt"/>
</dbReference>
<dbReference type="InterPro" id="IPR013783">
    <property type="entry name" value="Ig-like_fold"/>
</dbReference>
<evidence type="ECO:0000313" key="2">
    <source>
        <dbReference type="EMBL" id="GAG37510.1"/>
    </source>
</evidence>
<organism evidence="2">
    <name type="scientific">marine sediment metagenome</name>
    <dbReference type="NCBI Taxonomy" id="412755"/>
    <lineage>
        <taxon>unclassified sequences</taxon>
        <taxon>metagenomes</taxon>
        <taxon>ecological metagenomes</taxon>
    </lineage>
</organism>
<proteinExistence type="predicted"/>
<dbReference type="AlphaFoldDB" id="X0X3D0"/>
<dbReference type="Gene3D" id="2.60.40.10">
    <property type="entry name" value="Immunoglobulins"/>
    <property type="match status" value="1"/>
</dbReference>
<feature type="domain" description="DUF11" evidence="1">
    <location>
        <begin position="134"/>
        <end position="240"/>
    </location>
</feature>
<dbReference type="Pfam" id="PF01345">
    <property type="entry name" value="DUF11"/>
    <property type="match status" value="1"/>
</dbReference>